<feature type="transmembrane region" description="Helical" evidence="13">
    <location>
        <begin position="287"/>
        <end position="308"/>
    </location>
</feature>
<dbReference type="GO" id="GO:0004605">
    <property type="term" value="F:phosphatidate cytidylyltransferase activity"/>
    <property type="evidence" value="ECO:0007669"/>
    <property type="project" value="TreeGrafter"/>
</dbReference>
<feature type="transmembrane region" description="Helical" evidence="13">
    <location>
        <begin position="204"/>
        <end position="223"/>
    </location>
</feature>
<evidence type="ECO:0000313" key="17">
    <source>
        <dbReference type="EMBL" id="CAB5051696.1"/>
    </source>
</evidence>
<feature type="transmembrane region" description="Helical" evidence="13">
    <location>
        <begin position="359"/>
        <end position="376"/>
    </location>
</feature>
<feature type="transmembrane region" description="Helical" evidence="13">
    <location>
        <begin position="256"/>
        <end position="275"/>
    </location>
</feature>
<evidence type="ECO:0000256" key="1">
    <source>
        <dbReference type="ARBA" id="ARBA00004651"/>
    </source>
</evidence>
<name>A0A6J6UHJ5_9ZZZZ</name>
<reference evidence="15" key="1">
    <citation type="submission" date="2020-05" db="EMBL/GenBank/DDBJ databases">
        <authorList>
            <person name="Chiriac C."/>
            <person name="Salcher M."/>
            <person name="Ghai R."/>
            <person name="Kavagutti S V."/>
        </authorList>
    </citation>
    <scope>NUCLEOTIDE SEQUENCE</scope>
</reference>
<keyword evidence="4" id="KW-0808">Transferase</keyword>
<keyword evidence="9 13" id="KW-0472">Membrane</keyword>
<sequence>MSDDRWGSNEGDRDPFDDIDDEFGAVRFADDGAGAVDGTGPDGTTAATSGLSFCGGDATDLPHWSDPPSRDNPRVPVQRGGDESWGSYGGDDENDPFLGEEFPPARGQRGRGSEARDNTGETSGMRTPPRRGIGGGLGGRGTAPRGERPGNRPARSPRAGSGGRQRPEGESSLDHKMGRDMPTAVGVGLGLAALFVILNVLGSAWMVAILVCVFMAIGATEFFTKTTERGYHPVTAVGIAAITLGPLAAYNLGETGVVLTLTFAFIASALVFIASPGLQSGPLPNMAMTNLGVMYLGLLGSFGGLVLAGGGKYGDVGTDTMFLLVVGVVAADVGALFVGQAVGRTPLRGWISPAKTVEGFIGGLLASITAVSIFSVKNGTWNGKGNVLLFGLGVGLLAPIGDLTESMFKRNLDIKDFGTVIKGHGGVLDRFDGFLFALPFAYYALIVLQPWTR</sequence>
<evidence type="ECO:0000256" key="6">
    <source>
        <dbReference type="ARBA" id="ARBA00022695"/>
    </source>
</evidence>
<evidence type="ECO:0000256" key="5">
    <source>
        <dbReference type="ARBA" id="ARBA00022692"/>
    </source>
</evidence>
<accession>A0A6J6UHJ5</accession>
<feature type="compositionally biased region" description="Basic and acidic residues" evidence="12">
    <location>
        <begin position="1"/>
        <end position="16"/>
    </location>
</feature>
<organism evidence="15">
    <name type="scientific">freshwater metagenome</name>
    <dbReference type="NCBI Taxonomy" id="449393"/>
    <lineage>
        <taxon>unclassified sequences</taxon>
        <taxon>metagenomes</taxon>
        <taxon>ecological metagenomes</taxon>
    </lineage>
</organism>
<keyword evidence="3" id="KW-0444">Lipid biosynthesis</keyword>
<keyword evidence="10" id="KW-0594">Phospholipid biosynthesis</keyword>
<evidence type="ECO:0000313" key="14">
    <source>
        <dbReference type="EMBL" id="CAB4694021.1"/>
    </source>
</evidence>
<evidence type="ECO:0000256" key="11">
    <source>
        <dbReference type="ARBA" id="ARBA00023264"/>
    </source>
</evidence>
<dbReference type="EMBL" id="CAEZXX010000005">
    <property type="protein sequence ID" value="CAB4694021.1"/>
    <property type="molecule type" value="Genomic_DNA"/>
</dbReference>
<evidence type="ECO:0000256" key="9">
    <source>
        <dbReference type="ARBA" id="ARBA00023136"/>
    </source>
</evidence>
<feature type="transmembrane region" description="Helical" evidence="13">
    <location>
        <begin position="388"/>
        <end position="408"/>
    </location>
</feature>
<dbReference type="EMBL" id="CAFBLR010000081">
    <property type="protein sequence ID" value="CAB4875164.1"/>
    <property type="molecule type" value="Genomic_DNA"/>
</dbReference>
<dbReference type="PANTHER" id="PTHR46382:SF1">
    <property type="entry name" value="PHOSPHATIDATE CYTIDYLYLTRANSFERASE"/>
    <property type="match status" value="1"/>
</dbReference>
<evidence type="ECO:0000313" key="15">
    <source>
        <dbReference type="EMBL" id="CAB4759272.1"/>
    </source>
</evidence>
<evidence type="ECO:0000256" key="12">
    <source>
        <dbReference type="SAM" id="MobiDB-lite"/>
    </source>
</evidence>
<feature type="compositionally biased region" description="Gly residues" evidence="12">
    <location>
        <begin position="132"/>
        <end position="141"/>
    </location>
</feature>
<keyword evidence="8" id="KW-0443">Lipid metabolism</keyword>
<keyword evidence="7 13" id="KW-1133">Transmembrane helix</keyword>
<feature type="transmembrane region" description="Helical" evidence="13">
    <location>
        <begin position="230"/>
        <end position="250"/>
    </location>
</feature>
<dbReference type="EMBL" id="CAFBQP010000002">
    <property type="protein sequence ID" value="CAB5051696.1"/>
    <property type="molecule type" value="Genomic_DNA"/>
</dbReference>
<keyword evidence="5 13" id="KW-0812">Transmembrane</keyword>
<evidence type="ECO:0000256" key="8">
    <source>
        <dbReference type="ARBA" id="ARBA00023098"/>
    </source>
</evidence>
<evidence type="ECO:0000256" key="13">
    <source>
        <dbReference type="SAM" id="Phobius"/>
    </source>
</evidence>
<comment type="subcellular location">
    <subcellularLocation>
        <location evidence="1">Cell membrane</location>
        <topology evidence="1">Multi-pass membrane protein</topology>
    </subcellularLocation>
</comment>
<dbReference type="GO" id="GO:0016024">
    <property type="term" value="P:CDP-diacylglycerol biosynthetic process"/>
    <property type="evidence" value="ECO:0007669"/>
    <property type="project" value="TreeGrafter"/>
</dbReference>
<keyword evidence="2" id="KW-1003">Cell membrane</keyword>
<dbReference type="EMBL" id="CAEZYY010000021">
    <property type="protein sequence ID" value="CAB4759272.1"/>
    <property type="molecule type" value="Genomic_DNA"/>
</dbReference>
<evidence type="ECO:0000256" key="10">
    <source>
        <dbReference type="ARBA" id="ARBA00023209"/>
    </source>
</evidence>
<dbReference type="AlphaFoldDB" id="A0A6J6UHJ5"/>
<protein>
    <submittedName>
        <fullName evidence="15">Unannotated protein</fullName>
    </submittedName>
</protein>
<evidence type="ECO:0000256" key="2">
    <source>
        <dbReference type="ARBA" id="ARBA00022475"/>
    </source>
</evidence>
<gene>
    <name evidence="14" type="ORF">UFOPK2602_00185</name>
    <name evidence="15" type="ORF">UFOPK2806_01539</name>
    <name evidence="16" type="ORF">UFOPK3417_00959</name>
    <name evidence="17" type="ORF">UFOPK4306_00096</name>
</gene>
<feature type="transmembrane region" description="Helical" evidence="13">
    <location>
        <begin position="431"/>
        <end position="451"/>
    </location>
</feature>
<evidence type="ECO:0000313" key="16">
    <source>
        <dbReference type="EMBL" id="CAB4875164.1"/>
    </source>
</evidence>
<evidence type="ECO:0000256" key="3">
    <source>
        <dbReference type="ARBA" id="ARBA00022516"/>
    </source>
</evidence>
<feature type="region of interest" description="Disordered" evidence="12">
    <location>
        <begin position="1"/>
        <end position="179"/>
    </location>
</feature>
<proteinExistence type="predicted"/>
<keyword evidence="6" id="KW-0548">Nucleotidyltransferase</keyword>
<dbReference type="GO" id="GO:0005886">
    <property type="term" value="C:plasma membrane"/>
    <property type="evidence" value="ECO:0007669"/>
    <property type="project" value="UniProtKB-SubCell"/>
</dbReference>
<dbReference type="PANTHER" id="PTHR46382">
    <property type="entry name" value="PHOSPHATIDATE CYTIDYLYLTRANSFERASE"/>
    <property type="match status" value="1"/>
</dbReference>
<keyword evidence="11" id="KW-1208">Phospholipid metabolism</keyword>
<feature type="transmembrane region" description="Helical" evidence="13">
    <location>
        <begin position="320"/>
        <end position="338"/>
    </location>
</feature>
<evidence type="ECO:0000256" key="7">
    <source>
        <dbReference type="ARBA" id="ARBA00022989"/>
    </source>
</evidence>
<dbReference type="Pfam" id="PF01148">
    <property type="entry name" value="CTP_transf_1"/>
    <property type="match status" value="1"/>
</dbReference>
<evidence type="ECO:0000256" key="4">
    <source>
        <dbReference type="ARBA" id="ARBA00022679"/>
    </source>
</evidence>
<feature type="compositionally biased region" description="Basic and acidic residues" evidence="12">
    <location>
        <begin position="165"/>
        <end position="179"/>
    </location>
</feature>